<evidence type="ECO:0000313" key="2">
    <source>
        <dbReference type="EMBL" id="CAI8607733.1"/>
    </source>
</evidence>
<dbReference type="AlphaFoldDB" id="A0AAV1ADJ5"/>
<dbReference type="Proteomes" id="UP001157006">
    <property type="component" value="Chromosome 4"/>
</dbReference>
<dbReference type="EMBL" id="OX451739">
    <property type="protein sequence ID" value="CAI8607733.1"/>
    <property type="molecule type" value="Genomic_DNA"/>
</dbReference>
<proteinExistence type="predicted"/>
<sequence>MQSLVGTRQGTNTYGKDKKSTKNCKKPAEEPKLLINMHRVKMKGVVLRGKACGLAEGLPTIKPAKEVKRKKLRKTCDISSKVPLSMSDPTGKGKDNMKNFLKPMTFLKFNLKFHIKLPRMLFNSTLIQMIVSADIQGNTFKSKPFKKIVVNVVNNVSEISIRKSLLNFISIFSMFFLSIN</sequence>
<evidence type="ECO:0000256" key="1">
    <source>
        <dbReference type="SAM" id="MobiDB-lite"/>
    </source>
</evidence>
<accession>A0AAV1ADJ5</accession>
<reference evidence="2 3" key="1">
    <citation type="submission" date="2023-01" db="EMBL/GenBank/DDBJ databases">
        <authorList>
            <person name="Kreplak J."/>
        </authorList>
    </citation>
    <scope>NUCLEOTIDE SEQUENCE [LARGE SCALE GENOMIC DNA]</scope>
</reference>
<feature type="region of interest" description="Disordered" evidence="1">
    <location>
        <begin position="1"/>
        <end position="28"/>
    </location>
</feature>
<gene>
    <name evidence="2" type="ORF">VFH_IV052000</name>
</gene>
<organism evidence="2 3">
    <name type="scientific">Vicia faba</name>
    <name type="common">Broad bean</name>
    <name type="synonym">Faba vulgaris</name>
    <dbReference type="NCBI Taxonomy" id="3906"/>
    <lineage>
        <taxon>Eukaryota</taxon>
        <taxon>Viridiplantae</taxon>
        <taxon>Streptophyta</taxon>
        <taxon>Embryophyta</taxon>
        <taxon>Tracheophyta</taxon>
        <taxon>Spermatophyta</taxon>
        <taxon>Magnoliopsida</taxon>
        <taxon>eudicotyledons</taxon>
        <taxon>Gunneridae</taxon>
        <taxon>Pentapetalae</taxon>
        <taxon>rosids</taxon>
        <taxon>fabids</taxon>
        <taxon>Fabales</taxon>
        <taxon>Fabaceae</taxon>
        <taxon>Papilionoideae</taxon>
        <taxon>50 kb inversion clade</taxon>
        <taxon>NPAAA clade</taxon>
        <taxon>Hologalegina</taxon>
        <taxon>IRL clade</taxon>
        <taxon>Fabeae</taxon>
        <taxon>Vicia</taxon>
    </lineage>
</organism>
<feature type="compositionally biased region" description="Polar residues" evidence="1">
    <location>
        <begin position="1"/>
        <end position="14"/>
    </location>
</feature>
<name>A0AAV1ADJ5_VICFA</name>
<feature type="compositionally biased region" description="Basic and acidic residues" evidence="1">
    <location>
        <begin position="15"/>
        <end position="28"/>
    </location>
</feature>
<protein>
    <submittedName>
        <fullName evidence="2">Uncharacterized protein</fullName>
    </submittedName>
</protein>
<keyword evidence="3" id="KW-1185">Reference proteome</keyword>
<evidence type="ECO:0000313" key="3">
    <source>
        <dbReference type="Proteomes" id="UP001157006"/>
    </source>
</evidence>